<feature type="region of interest" description="Disordered" evidence="1">
    <location>
        <begin position="122"/>
        <end position="153"/>
    </location>
</feature>
<name>A0A9Q1KJ60_9CARY</name>
<protein>
    <submittedName>
        <fullName evidence="2">Uncharacterized protein</fullName>
    </submittedName>
</protein>
<organism evidence="2 3">
    <name type="scientific">Carnegiea gigantea</name>
    <dbReference type="NCBI Taxonomy" id="171969"/>
    <lineage>
        <taxon>Eukaryota</taxon>
        <taxon>Viridiplantae</taxon>
        <taxon>Streptophyta</taxon>
        <taxon>Embryophyta</taxon>
        <taxon>Tracheophyta</taxon>
        <taxon>Spermatophyta</taxon>
        <taxon>Magnoliopsida</taxon>
        <taxon>eudicotyledons</taxon>
        <taxon>Gunneridae</taxon>
        <taxon>Pentapetalae</taxon>
        <taxon>Caryophyllales</taxon>
        <taxon>Cactineae</taxon>
        <taxon>Cactaceae</taxon>
        <taxon>Cactoideae</taxon>
        <taxon>Echinocereeae</taxon>
        <taxon>Carnegiea</taxon>
    </lineage>
</organism>
<dbReference type="Proteomes" id="UP001153076">
    <property type="component" value="Unassembled WGS sequence"/>
</dbReference>
<keyword evidence="3" id="KW-1185">Reference proteome</keyword>
<accession>A0A9Q1KJ60</accession>
<evidence type="ECO:0000313" key="3">
    <source>
        <dbReference type="Proteomes" id="UP001153076"/>
    </source>
</evidence>
<comment type="caution">
    <text evidence="2">The sequence shown here is derived from an EMBL/GenBank/DDBJ whole genome shotgun (WGS) entry which is preliminary data.</text>
</comment>
<evidence type="ECO:0000256" key="1">
    <source>
        <dbReference type="SAM" id="MobiDB-lite"/>
    </source>
</evidence>
<evidence type="ECO:0000313" key="2">
    <source>
        <dbReference type="EMBL" id="KAJ8444545.1"/>
    </source>
</evidence>
<dbReference type="AlphaFoldDB" id="A0A9Q1KJ60"/>
<gene>
    <name evidence="2" type="ORF">Cgig2_000824</name>
</gene>
<reference evidence="2" key="1">
    <citation type="submission" date="2022-04" db="EMBL/GenBank/DDBJ databases">
        <title>Carnegiea gigantea Genome sequencing and assembly v2.</title>
        <authorList>
            <person name="Copetti D."/>
            <person name="Sanderson M.J."/>
            <person name="Burquez A."/>
            <person name="Wojciechowski M.F."/>
        </authorList>
    </citation>
    <scope>NUCLEOTIDE SEQUENCE</scope>
    <source>
        <strain evidence="2">SGP5-SGP5p</strain>
        <tissue evidence="2">Aerial part</tissue>
    </source>
</reference>
<dbReference type="EMBL" id="JAKOGI010000095">
    <property type="protein sequence ID" value="KAJ8444545.1"/>
    <property type="molecule type" value="Genomic_DNA"/>
</dbReference>
<proteinExistence type="predicted"/>
<sequence>MASDGRVAREVGVGVRALVVYVCWGGYVEERVGMMVSYQGGRKDCVWVKEDMTAVEVMMLVEAAMGEGLKGRVMWLSLKYDRRQLIRLGRDADVMKLMKGNEEYSWRDWSVGLMEGELGLATRNEDFDIPDEDSSDGSSASKDEEGVDEALGP</sequence>